<evidence type="ECO:0000313" key="5">
    <source>
        <dbReference type="Proteomes" id="UP000535838"/>
    </source>
</evidence>
<dbReference type="Pfam" id="PF07532">
    <property type="entry name" value="Big_4"/>
    <property type="match status" value="1"/>
</dbReference>
<comment type="caution">
    <text evidence="4">The sequence shown here is derived from an EMBL/GenBank/DDBJ whole genome shotgun (WGS) entry which is preliminary data.</text>
</comment>
<keyword evidence="1" id="KW-0732">Signal</keyword>
<proteinExistence type="predicted"/>
<accession>A0A841SXL5</accession>
<feature type="domain" description="DUF7689" evidence="3">
    <location>
        <begin position="1227"/>
        <end position="1338"/>
    </location>
</feature>
<reference evidence="4 5" key="1">
    <citation type="submission" date="2020-08" db="EMBL/GenBank/DDBJ databases">
        <title>Cohnella phylogeny.</title>
        <authorList>
            <person name="Dunlap C."/>
        </authorList>
    </citation>
    <scope>NUCLEOTIDE SEQUENCE [LARGE SCALE GENOMIC DNA]</scope>
    <source>
        <strain evidence="4 5">DSM 25241</strain>
    </source>
</reference>
<dbReference type="EMBL" id="JACJVQ010000007">
    <property type="protein sequence ID" value="MBB6634570.1"/>
    <property type="molecule type" value="Genomic_DNA"/>
</dbReference>
<keyword evidence="5" id="KW-1185">Reference proteome</keyword>
<evidence type="ECO:0000256" key="1">
    <source>
        <dbReference type="SAM" id="SignalP"/>
    </source>
</evidence>
<protein>
    <submittedName>
        <fullName evidence="4">Ig-like domain-containing protein</fullName>
    </submittedName>
</protein>
<gene>
    <name evidence="4" type="ORF">H7B67_10660</name>
</gene>
<name>A0A841SXL5_9BACL</name>
<evidence type="ECO:0000313" key="4">
    <source>
        <dbReference type="EMBL" id="MBB6634570.1"/>
    </source>
</evidence>
<feature type="chain" id="PRO_5032854658" evidence="1">
    <location>
        <begin position="32"/>
        <end position="1345"/>
    </location>
</feature>
<dbReference type="InterPro" id="IPR011081">
    <property type="entry name" value="Big_4"/>
</dbReference>
<organism evidence="4 5">
    <name type="scientific">Cohnella thailandensis</name>
    <dbReference type="NCBI Taxonomy" id="557557"/>
    <lineage>
        <taxon>Bacteria</taxon>
        <taxon>Bacillati</taxon>
        <taxon>Bacillota</taxon>
        <taxon>Bacilli</taxon>
        <taxon>Bacillales</taxon>
        <taxon>Paenibacillaceae</taxon>
        <taxon>Cohnella</taxon>
    </lineage>
</organism>
<feature type="signal peptide" evidence="1">
    <location>
        <begin position="1"/>
        <end position="31"/>
    </location>
</feature>
<dbReference type="RefSeq" id="WP_185119806.1">
    <property type="nucleotide sequence ID" value="NZ_JACJVQ010000007.1"/>
</dbReference>
<dbReference type="Pfam" id="PF24738">
    <property type="entry name" value="DUF7689"/>
    <property type="match status" value="1"/>
</dbReference>
<dbReference type="Proteomes" id="UP000535838">
    <property type="component" value="Unassembled WGS sequence"/>
</dbReference>
<feature type="domain" description="Bacterial Ig-like" evidence="2">
    <location>
        <begin position="662"/>
        <end position="691"/>
    </location>
</feature>
<evidence type="ECO:0000259" key="2">
    <source>
        <dbReference type="Pfam" id="PF07532"/>
    </source>
</evidence>
<dbReference type="InterPro" id="IPR056106">
    <property type="entry name" value="DUF7689"/>
</dbReference>
<sequence>METVKRRVLFRLLLYIFILCLLSTNIPLANAAVESTPSEAHPIMNVDSVNETGTASSAVPSASNDILPDIKETISIIPPITVARGTSVNDLFMLLPFQAEVMMDDNTVRSVDVGWDTSKIGLTLDENAQSFTIAGKIRSEQSTTGQPTEFTNSKNLGFETTVTFASQADSASIVQSIPYVPMPYDLEKQPNPTAASLGLPDQFQVTLGNNSKIAADLTWEIAVQNNFYKVTGILSNLPAGVVNPGFKIASSITTHELSDIKSVPYIDLTAANGAAKTAEGLGLPAQITATLYNGSTAIVPVSWKMDTVNYDPAIRTRQWVYVSGWFNNLPAGVTNGLGKMAFAQVQVIADPSLLEIKGSPAQITSLVPIGAPKTTAGLGLPAQVEVPLSDGTRRLVDVEWRLEWVSYDPASTNAQSFWVTGEFVHLPEGIYNSNGYSASAKVTVKNRYITRYADIYRSLDHGAPRTKEGLQLPDQVESVLDDGSKVMLDVNWESDNVQYDPSNKLEQNFWVYGTVTNLPAGITNVYEFIKVSARITVQAYALHVISDNPIAVTTEVEHGAPATVEGFGLPHQVEVLLSDRSKINVDVNWELDANNGGTTYDPNQMDEQQIRIRGTLTHLPEGVYDNQGTVVWATVKVKKAITDFKHMIDIEYPRLVASHGTAKSLDAFHLPSTVEAILKDGSRMTVGVEWQIYHYFGWEDYSPTNPAYQTFLVSGNVNLPPDVISDIGGNVLARVEVWADQSVKEILEIPEQPFELVNGSQLPREIDVRLDNGNMVKASVRWELTGVPWDLTNYQLAGSLVLPDGVGNSRKEAFKLGFEFGDKAYFRDPDSNLSGDYPMRSFLVSIEPVEIYSGEPLPTQVMATFGDYPKTELPVNVCWYGGLASDEDTRIGIPCGTFKYYLNAYNIVAVAHIKPPAIKAIQEPIGVYPYKELPSEATAVLTNGETMKVSVCYVDGNYPPTGIFSIVAYACNLPSDIVNLSGFFRVDTYYAPGVPEEPETRHKVVDVQQFNEVISQSDLPREVNVTLDDGRTISTGVCWETGDLDNLNDDDVAIATGKLCKLPSADVGNPDQLYSLAYIHKSATDLHFDFDVPTNDSSVEEQLKNVRFVDSNGKITIHVTSYDHPINSATASYNGQTIQLEKISDNEYIAEWKPDVADRGLGIEIPDNEQDYEALTGESVKGAFHTFEVRIYPQNDTVRYIRKQVYIAIRDIDDFKSIITNLPMPRIISPADASYNCLGFALDKTEYYYWLWFDNDGPYYPNHEETVARLDIAGYEQTSDPSEATILAFGSNGQIFHFAKYDSETNIVTSKDAVEEVVEYEGIPQYANHYGTVQLYFKKKNEPAN</sequence>
<evidence type="ECO:0000259" key="3">
    <source>
        <dbReference type="Pfam" id="PF24738"/>
    </source>
</evidence>